<accession>A0ABD2B348</accession>
<dbReference type="AlphaFoldDB" id="A0ABD2B348"/>
<evidence type="ECO:0000313" key="1">
    <source>
        <dbReference type="EMBL" id="KAL2727168.1"/>
    </source>
</evidence>
<dbReference type="Proteomes" id="UP001607302">
    <property type="component" value="Unassembled WGS sequence"/>
</dbReference>
<gene>
    <name evidence="1" type="ORF">V1478_007446</name>
</gene>
<organism evidence="1 2">
    <name type="scientific">Vespula squamosa</name>
    <name type="common">Southern yellow jacket</name>
    <name type="synonym">Wasp</name>
    <dbReference type="NCBI Taxonomy" id="30214"/>
    <lineage>
        <taxon>Eukaryota</taxon>
        <taxon>Metazoa</taxon>
        <taxon>Ecdysozoa</taxon>
        <taxon>Arthropoda</taxon>
        <taxon>Hexapoda</taxon>
        <taxon>Insecta</taxon>
        <taxon>Pterygota</taxon>
        <taxon>Neoptera</taxon>
        <taxon>Endopterygota</taxon>
        <taxon>Hymenoptera</taxon>
        <taxon>Apocrita</taxon>
        <taxon>Aculeata</taxon>
        <taxon>Vespoidea</taxon>
        <taxon>Vespidae</taxon>
        <taxon>Vespinae</taxon>
        <taxon>Vespula</taxon>
    </lineage>
</organism>
<comment type="caution">
    <text evidence="1">The sequence shown here is derived from an EMBL/GenBank/DDBJ whole genome shotgun (WGS) entry which is preliminary data.</text>
</comment>
<proteinExistence type="predicted"/>
<name>A0ABD2B348_VESSQ</name>
<keyword evidence="2" id="KW-1185">Reference proteome</keyword>
<dbReference type="EMBL" id="JAUDFV010000133">
    <property type="protein sequence ID" value="KAL2727168.1"/>
    <property type="molecule type" value="Genomic_DNA"/>
</dbReference>
<evidence type="ECO:0000313" key="2">
    <source>
        <dbReference type="Proteomes" id="UP001607302"/>
    </source>
</evidence>
<protein>
    <submittedName>
        <fullName evidence="1">Uncharacterized protein</fullName>
    </submittedName>
</protein>
<reference evidence="1 2" key="1">
    <citation type="journal article" date="2024" name="Ann. Entomol. Soc. Am.">
        <title>Genomic analyses of the southern and eastern yellowjacket wasps (Hymenoptera: Vespidae) reveal evolutionary signatures of social life.</title>
        <authorList>
            <person name="Catto M.A."/>
            <person name="Caine P.B."/>
            <person name="Orr S.E."/>
            <person name="Hunt B.G."/>
            <person name="Goodisman M.A.D."/>
        </authorList>
    </citation>
    <scope>NUCLEOTIDE SEQUENCE [LARGE SCALE GENOMIC DNA]</scope>
    <source>
        <strain evidence="1">233</strain>
        <tissue evidence="1">Head and thorax</tissue>
    </source>
</reference>
<sequence>MIIISKIIIIMIIIKTYIYNVLGSTNELLKIDISRLKKNYLPTKTVSNIYKI</sequence>